<evidence type="ECO:0000256" key="1">
    <source>
        <dbReference type="PROSITE-ProRule" id="PRU00023"/>
    </source>
</evidence>
<gene>
    <name evidence="3" type="ORF">GLAREA_01910</name>
</gene>
<dbReference type="eggNOG" id="KOG4369">
    <property type="taxonomic scope" value="Eukaryota"/>
</dbReference>
<dbReference type="OrthoDB" id="341259at2759"/>
<feature type="region of interest" description="Disordered" evidence="2">
    <location>
        <begin position="1"/>
        <end position="22"/>
    </location>
</feature>
<dbReference type="InterPro" id="IPR002110">
    <property type="entry name" value="Ankyrin_rpt"/>
</dbReference>
<dbReference type="PRINTS" id="PR01415">
    <property type="entry name" value="ANKYRIN"/>
</dbReference>
<dbReference type="PROSITE" id="PS50297">
    <property type="entry name" value="ANK_REP_REGION"/>
    <property type="match status" value="2"/>
</dbReference>
<feature type="repeat" description="ANK" evidence="1">
    <location>
        <begin position="157"/>
        <end position="189"/>
    </location>
</feature>
<protein>
    <submittedName>
        <fullName evidence="3">Ankyrin repeat-containing protein</fullName>
    </submittedName>
</protein>
<evidence type="ECO:0000313" key="3">
    <source>
        <dbReference type="EMBL" id="EPE25998.1"/>
    </source>
</evidence>
<organism evidence="3 4">
    <name type="scientific">Glarea lozoyensis (strain ATCC 20868 / MF5171)</name>
    <dbReference type="NCBI Taxonomy" id="1116229"/>
    <lineage>
        <taxon>Eukaryota</taxon>
        <taxon>Fungi</taxon>
        <taxon>Dikarya</taxon>
        <taxon>Ascomycota</taxon>
        <taxon>Pezizomycotina</taxon>
        <taxon>Leotiomycetes</taxon>
        <taxon>Helotiales</taxon>
        <taxon>Helotiaceae</taxon>
        <taxon>Glarea</taxon>
    </lineage>
</organism>
<evidence type="ECO:0000256" key="2">
    <source>
        <dbReference type="SAM" id="MobiDB-lite"/>
    </source>
</evidence>
<dbReference type="Pfam" id="PF12796">
    <property type="entry name" value="Ank_2"/>
    <property type="match status" value="2"/>
</dbReference>
<dbReference type="KEGG" id="glz:GLAREA_01910"/>
<feature type="repeat" description="ANK" evidence="1">
    <location>
        <begin position="123"/>
        <end position="155"/>
    </location>
</feature>
<reference evidence="3 4" key="1">
    <citation type="journal article" date="2013" name="BMC Genomics">
        <title>Genomics-driven discovery of the pneumocandin biosynthetic gene cluster in the fungus Glarea lozoyensis.</title>
        <authorList>
            <person name="Chen L."/>
            <person name="Yue Q."/>
            <person name="Zhang X."/>
            <person name="Xiang M."/>
            <person name="Wang C."/>
            <person name="Li S."/>
            <person name="Che Y."/>
            <person name="Ortiz-Lopez F.J."/>
            <person name="Bills G.F."/>
            <person name="Liu X."/>
            <person name="An Z."/>
        </authorList>
    </citation>
    <scope>NUCLEOTIDE SEQUENCE [LARGE SCALE GENOMIC DNA]</scope>
    <source>
        <strain evidence="4">ATCC 20868 / MF5171</strain>
    </source>
</reference>
<dbReference type="Proteomes" id="UP000016922">
    <property type="component" value="Unassembled WGS sequence"/>
</dbReference>
<name>S3DHD8_GLAL2</name>
<dbReference type="PANTHER" id="PTHR44207:SF2">
    <property type="entry name" value="REPEAT PROTEIN, PUTATIVE-RELATED"/>
    <property type="match status" value="1"/>
</dbReference>
<dbReference type="PANTHER" id="PTHR44207">
    <property type="entry name" value="SURFACE ANTIGEN BSPA-LIKE-RELATED"/>
    <property type="match status" value="1"/>
</dbReference>
<dbReference type="AlphaFoldDB" id="S3DHD8"/>
<proteinExistence type="predicted"/>
<dbReference type="SUPFAM" id="SSF48403">
    <property type="entry name" value="Ankyrin repeat"/>
    <property type="match status" value="1"/>
</dbReference>
<dbReference type="PROSITE" id="PS50088">
    <property type="entry name" value="ANK_REPEAT"/>
    <property type="match status" value="3"/>
</dbReference>
<dbReference type="Gene3D" id="1.25.40.20">
    <property type="entry name" value="Ankyrin repeat-containing domain"/>
    <property type="match status" value="1"/>
</dbReference>
<feature type="repeat" description="ANK" evidence="1">
    <location>
        <begin position="57"/>
        <end position="89"/>
    </location>
</feature>
<dbReference type="GeneID" id="19460968"/>
<dbReference type="HOGENOM" id="CLU_891512_0_0_1"/>
<keyword evidence="4" id="KW-1185">Reference proteome</keyword>
<sequence length="312" mass="34389">MRVKHGEIATSRPKFDTTVASSSHKSEEVEYLEAIGEENTEKLMRMARPYPDFKFARGANALQIAVSAEKFKSVQVLLDAGLDASLKDMWGTSALDTAIEKKLVETVQLILSYTSDISKRIRLSSEGLHIAARFGHMETVKCLIDDGADINMPDPTLQNAPLHLAAYNGHCSVMQLLISKGANLEATEINSKTPLWRAIEGYIRYSKLCNLDAIALLLEAGANVEARSNPTTWESLLEYTVRLCEPQDKAIKATKLLLEYGARIWCSNRGKSLAVTPSRFAAAICPPTLVNEIEIRSRKAVVANGISRGRVR</sequence>
<dbReference type="EMBL" id="KE145371">
    <property type="protein sequence ID" value="EPE25998.1"/>
    <property type="molecule type" value="Genomic_DNA"/>
</dbReference>
<dbReference type="InterPro" id="IPR036770">
    <property type="entry name" value="Ankyrin_rpt-contain_sf"/>
</dbReference>
<evidence type="ECO:0000313" key="4">
    <source>
        <dbReference type="Proteomes" id="UP000016922"/>
    </source>
</evidence>
<dbReference type="RefSeq" id="XP_008087317.1">
    <property type="nucleotide sequence ID" value="XM_008089126.1"/>
</dbReference>
<dbReference type="STRING" id="1116229.S3DHD8"/>
<accession>S3DHD8</accession>
<keyword evidence="1" id="KW-0040">ANK repeat</keyword>
<dbReference type="SMART" id="SM00248">
    <property type="entry name" value="ANK"/>
    <property type="match status" value="5"/>
</dbReference>